<keyword evidence="2" id="KW-1185">Reference proteome</keyword>
<name>A0ABU5H7N3_9BACT</name>
<protein>
    <submittedName>
        <fullName evidence="1">Uncharacterized protein</fullName>
    </submittedName>
</protein>
<comment type="caution">
    <text evidence="1">The sequence shown here is derived from an EMBL/GenBank/DDBJ whole genome shotgun (WGS) entry which is preliminary data.</text>
</comment>
<evidence type="ECO:0000313" key="1">
    <source>
        <dbReference type="EMBL" id="MDY7229476.1"/>
    </source>
</evidence>
<dbReference type="Proteomes" id="UP001291309">
    <property type="component" value="Unassembled WGS sequence"/>
</dbReference>
<dbReference type="EMBL" id="JAXIVS010000008">
    <property type="protein sequence ID" value="MDY7229476.1"/>
    <property type="molecule type" value="Genomic_DNA"/>
</dbReference>
<sequence>MKKIIHTVRNCCLFRPMTFEEAKRLCMALSKPLVQENTRAMNAPLDHDDDRAVALHLVRMTKRTRRLRLNRSSLLLHFRLLVGKKKEQEDIIAGCFDANFELLFKTRQDDEQPPPVG</sequence>
<dbReference type="RefSeq" id="WP_321548197.1">
    <property type="nucleotide sequence ID" value="NZ_JAXIVS010000008.1"/>
</dbReference>
<accession>A0ABU5H7N3</accession>
<proteinExistence type="predicted"/>
<reference evidence="1 2" key="1">
    <citation type="submission" date="2023-12" db="EMBL/GenBank/DDBJ databases">
        <title>the genome sequence of Hyalangium sp. s54d21.</title>
        <authorList>
            <person name="Zhang X."/>
        </authorList>
    </citation>
    <scope>NUCLEOTIDE SEQUENCE [LARGE SCALE GENOMIC DNA]</scope>
    <source>
        <strain evidence="2">s54d21</strain>
    </source>
</reference>
<gene>
    <name evidence="1" type="ORF">SYV04_23995</name>
</gene>
<organism evidence="1 2">
    <name type="scientific">Hyalangium rubrum</name>
    <dbReference type="NCBI Taxonomy" id="3103134"/>
    <lineage>
        <taxon>Bacteria</taxon>
        <taxon>Pseudomonadati</taxon>
        <taxon>Myxococcota</taxon>
        <taxon>Myxococcia</taxon>
        <taxon>Myxococcales</taxon>
        <taxon>Cystobacterineae</taxon>
        <taxon>Archangiaceae</taxon>
        <taxon>Hyalangium</taxon>
    </lineage>
</organism>
<evidence type="ECO:0000313" key="2">
    <source>
        <dbReference type="Proteomes" id="UP001291309"/>
    </source>
</evidence>